<keyword evidence="2" id="KW-1185">Reference proteome</keyword>
<dbReference type="PANTHER" id="PTHR38471">
    <property type="entry name" value="FOUR HELIX BUNDLE PROTEIN"/>
    <property type="match status" value="1"/>
</dbReference>
<dbReference type="RefSeq" id="WP_068706290.1">
    <property type="nucleotide sequence ID" value="NZ_BDCR01000004.1"/>
</dbReference>
<dbReference type="InterPro" id="IPR012657">
    <property type="entry name" value="23S_rRNA-intervening_sequence"/>
</dbReference>
<comment type="caution">
    <text evidence="1">The sequence shown here is derived from an EMBL/GenBank/DDBJ whole genome shotgun (WGS) entry which is preliminary data.</text>
</comment>
<reference evidence="2" key="1">
    <citation type="submission" date="2016-04" db="EMBL/GenBank/DDBJ databases">
        <title>Draft genome sequence of Paludibacter jiangxiensis strain NM7.</title>
        <authorList>
            <person name="Qiu Y."/>
            <person name="Matsuura N."/>
            <person name="Ohashi A."/>
            <person name="Tourlousse M.D."/>
            <person name="Sekiguchi Y."/>
        </authorList>
    </citation>
    <scope>NUCLEOTIDE SEQUENCE [LARGE SCALE GENOMIC DNA]</scope>
    <source>
        <strain evidence="2">NM7</strain>
    </source>
</reference>
<dbReference type="AlphaFoldDB" id="A0A171AV04"/>
<accession>A0A171AV04</accession>
<reference evidence="2" key="2">
    <citation type="journal article" date="2017" name="Genome Announc.">
        <title>Draft genome sequence of Paludibacter jiangxiensis NM7(T), a propionate-producing fermentative bacterium.</title>
        <authorList>
            <person name="Qiu Y.-L."/>
            <person name="Tourlousse D.M."/>
            <person name="Matsuura N."/>
            <person name="Ohashi A."/>
            <person name="Sekiguchi Y."/>
        </authorList>
    </citation>
    <scope>NUCLEOTIDE SEQUENCE [LARGE SCALE GENOMIC DNA]</scope>
    <source>
        <strain evidence="2">NM7</strain>
    </source>
</reference>
<dbReference type="STRING" id="681398.PJIAN_4866"/>
<proteinExistence type="predicted"/>
<sequence length="121" mass="14614">MFKNLTSLKAYQMAYRLALDIYERSKQFPKEEQYSLTDQIRRSSRSVCTNIGEAYRKRLYEKHFISKLSDADGECTETLIWLNFAKDFQYITEEEFKEYIEQYEQVGNLIGYMMSHPEKFR</sequence>
<dbReference type="InterPro" id="IPR036583">
    <property type="entry name" value="23S_rRNA_IVS_sf"/>
</dbReference>
<protein>
    <submittedName>
        <fullName evidence="1">Four helix bundle protein</fullName>
    </submittedName>
</protein>
<dbReference type="Proteomes" id="UP000076586">
    <property type="component" value="Unassembled WGS sequence"/>
</dbReference>
<dbReference type="Gene3D" id="1.20.1440.60">
    <property type="entry name" value="23S rRNA-intervening sequence"/>
    <property type="match status" value="1"/>
</dbReference>
<evidence type="ECO:0000313" key="1">
    <source>
        <dbReference type="EMBL" id="GAT64316.1"/>
    </source>
</evidence>
<dbReference type="SUPFAM" id="SSF158446">
    <property type="entry name" value="IVS-encoded protein-like"/>
    <property type="match status" value="1"/>
</dbReference>
<dbReference type="NCBIfam" id="TIGR02436">
    <property type="entry name" value="four helix bundle protein"/>
    <property type="match status" value="1"/>
</dbReference>
<dbReference type="PANTHER" id="PTHR38471:SF2">
    <property type="entry name" value="FOUR HELIX BUNDLE PROTEIN"/>
    <property type="match status" value="1"/>
</dbReference>
<dbReference type="CDD" id="cd16377">
    <property type="entry name" value="23S_rRNA_IVP_like"/>
    <property type="match status" value="1"/>
</dbReference>
<organism evidence="1 2">
    <name type="scientific">Paludibacter jiangxiensis</name>
    <dbReference type="NCBI Taxonomy" id="681398"/>
    <lineage>
        <taxon>Bacteria</taxon>
        <taxon>Pseudomonadati</taxon>
        <taxon>Bacteroidota</taxon>
        <taxon>Bacteroidia</taxon>
        <taxon>Bacteroidales</taxon>
        <taxon>Paludibacteraceae</taxon>
        <taxon>Paludibacter</taxon>
    </lineage>
</organism>
<name>A0A171AV04_9BACT</name>
<dbReference type="OrthoDB" id="9811959at2"/>
<dbReference type="EMBL" id="BDCR01000004">
    <property type="protein sequence ID" value="GAT64316.1"/>
    <property type="molecule type" value="Genomic_DNA"/>
</dbReference>
<dbReference type="Pfam" id="PF05635">
    <property type="entry name" value="23S_rRNA_IVP"/>
    <property type="match status" value="1"/>
</dbReference>
<evidence type="ECO:0000313" key="2">
    <source>
        <dbReference type="Proteomes" id="UP000076586"/>
    </source>
</evidence>
<gene>
    <name evidence="1" type="ORF">PJIAN_4866</name>
</gene>